<dbReference type="EC" id="2.7.13.3" evidence="3"/>
<evidence type="ECO:0000256" key="2">
    <source>
        <dbReference type="ARBA" id="ARBA00004141"/>
    </source>
</evidence>
<evidence type="ECO:0000256" key="4">
    <source>
        <dbReference type="ARBA" id="ARBA00022553"/>
    </source>
</evidence>
<dbReference type="InterPro" id="IPR003594">
    <property type="entry name" value="HATPase_dom"/>
</dbReference>
<feature type="transmembrane region" description="Helical" evidence="11">
    <location>
        <begin position="12"/>
        <end position="38"/>
    </location>
</feature>
<dbReference type="Gene3D" id="3.30.565.10">
    <property type="entry name" value="Histidine kinase-like ATPase, C-terminal domain"/>
    <property type="match status" value="1"/>
</dbReference>
<dbReference type="SUPFAM" id="SSF47384">
    <property type="entry name" value="Homodimeric domain of signal transducing histidine kinase"/>
    <property type="match status" value="1"/>
</dbReference>
<sequence length="480" mass="56616">MRENKSLKMDFYLLVIKVVFFTIVSSIIIYSLFLLPIYNGSMKPTNYYLRYLDNLEVNIRANPDKILNGEILDLSVFGDKIQGEVVDVHGKHIYGEIGLAKQNIDYWRSFNRDFVKNYHVYRYIPLIKDNKLEGIYVLRAPFGFIINNIKEHPFFAITYIPMIFSPMIFFMLYLFIFTRKLYLDISSNLNILLEGADNVSNKNFGFKIDRLNGKEFNKIQEAFNAMVYTIKETLKNLWKMDEERKKILSSITHDIRTPITIIKGQTEIMMALKNKEDFPIESFIQIINNNCNRIINLTNNLSLLYKVEKIDFLLRVHKVDLYKILKEKEKEFKIMTMTKKLQIYFDINLNKSYYLLDETMLLSVLDNILYNSFRFTSNGEIRLMVHDENNSDKIYFKCMDTGKGFNVKDTSKLFDAFYQEENYKDHFGLGLYIAKRIVENFKGDIWAYNRKDGGAIVEFYIRELKNKNSKNVAMAPSSLL</sequence>
<dbReference type="GO" id="GO:0005886">
    <property type="term" value="C:plasma membrane"/>
    <property type="evidence" value="ECO:0007669"/>
    <property type="project" value="TreeGrafter"/>
</dbReference>
<evidence type="ECO:0000256" key="5">
    <source>
        <dbReference type="ARBA" id="ARBA00022679"/>
    </source>
</evidence>
<dbReference type="RefSeq" id="WP_284680139.1">
    <property type="nucleotide sequence ID" value="NZ_CP060096.1"/>
</dbReference>
<evidence type="ECO:0000259" key="12">
    <source>
        <dbReference type="PROSITE" id="PS50109"/>
    </source>
</evidence>
<keyword evidence="5" id="KW-0808">Transferase</keyword>
<evidence type="ECO:0000256" key="10">
    <source>
        <dbReference type="ARBA" id="ARBA00023136"/>
    </source>
</evidence>
<keyword evidence="7 14" id="KW-0418">Kinase</keyword>
<dbReference type="SUPFAM" id="SSF55874">
    <property type="entry name" value="ATPase domain of HSP90 chaperone/DNA topoisomerase II/histidine kinase"/>
    <property type="match status" value="1"/>
</dbReference>
<comment type="catalytic activity">
    <reaction evidence="1">
        <text>ATP + protein L-histidine = ADP + protein N-phospho-L-histidine.</text>
        <dbReference type="EC" id="2.7.13.3"/>
    </reaction>
</comment>
<protein>
    <recommendedName>
        <fullName evidence="3">histidine kinase</fullName>
        <ecNumber evidence="3">2.7.13.3</ecNumber>
    </recommendedName>
</protein>
<evidence type="ECO:0000256" key="11">
    <source>
        <dbReference type="SAM" id="Phobius"/>
    </source>
</evidence>
<dbReference type="CDD" id="cd00082">
    <property type="entry name" value="HisKA"/>
    <property type="match status" value="1"/>
</dbReference>
<evidence type="ECO:0000256" key="9">
    <source>
        <dbReference type="ARBA" id="ARBA00023012"/>
    </source>
</evidence>
<dbReference type="InterPro" id="IPR036890">
    <property type="entry name" value="HATPase_C_sf"/>
</dbReference>
<evidence type="ECO:0000256" key="7">
    <source>
        <dbReference type="ARBA" id="ARBA00022777"/>
    </source>
</evidence>
<dbReference type="PANTHER" id="PTHR45528:SF8">
    <property type="entry name" value="HISTIDINE KINASE"/>
    <property type="match status" value="1"/>
</dbReference>
<dbReference type="InterPro" id="IPR005467">
    <property type="entry name" value="His_kinase_dom"/>
</dbReference>
<keyword evidence="15" id="KW-1185">Reference proteome</keyword>
<dbReference type="AlphaFoldDB" id="A0A975GAG5"/>
<reference evidence="14" key="1">
    <citation type="submission" date="2020-08" db="EMBL/GenBank/DDBJ databases">
        <title>Genomic insights into the carbon and energy metabolism of the first obligate autotrophic acetogenic bacterium Aceticella autotrophica gen. nov., sp. nov.</title>
        <authorList>
            <person name="Toshchakov S.V."/>
            <person name="Elcheninov A.G."/>
            <person name="Kublanov I.V."/>
            <person name="Frolov E.N."/>
            <person name="Lebedinsky A.V."/>
        </authorList>
    </citation>
    <scope>NUCLEOTIDE SEQUENCE</scope>
    <source>
        <strain evidence="14">3443-3Ac</strain>
    </source>
</reference>
<dbReference type="Pfam" id="PF02518">
    <property type="entry name" value="HATPase_c"/>
    <property type="match status" value="1"/>
</dbReference>
<evidence type="ECO:0000256" key="8">
    <source>
        <dbReference type="ARBA" id="ARBA00022989"/>
    </source>
</evidence>
<evidence type="ECO:0000256" key="1">
    <source>
        <dbReference type="ARBA" id="ARBA00000085"/>
    </source>
</evidence>
<dbReference type="InterPro" id="IPR004358">
    <property type="entry name" value="Sig_transdc_His_kin-like_C"/>
</dbReference>
<dbReference type="InterPro" id="IPR003660">
    <property type="entry name" value="HAMP_dom"/>
</dbReference>
<dbReference type="SMART" id="SM00388">
    <property type="entry name" value="HisKA"/>
    <property type="match status" value="1"/>
</dbReference>
<name>A0A975GAG5_9THEO</name>
<dbReference type="KEGG" id="aaut:ACETAC_00460"/>
<evidence type="ECO:0000313" key="14">
    <source>
        <dbReference type="EMBL" id="QSZ27444.1"/>
    </source>
</evidence>
<evidence type="ECO:0000256" key="3">
    <source>
        <dbReference type="ARBA" id="ARBA00012438"/>
    </source>
</evidence>
<dbReference type="PANTHER" id="PTHR45528">
    <property type="entry name" value="SENSOR HISTIDINE KINASE CPXA"/>
    <property type="match status" value="1"/>
</dbReference>
<dbReference type="Proteomes" id="UP000671913">
    <property type="component" value="Chromosome"/>
</dbReference>
<accession>A0A975GAG5</accession>
<keyword evidence="4" id="KW-0597">Phosphoprotein</keyword>
<feature type="domain" description="Histidine kinase" evidence="12">
    <location>
        <begin position="250"/>
        <end position="465"/>
    </location>
</feature>
<comment type="subcellular location">
    <subcellularLocation>
        <location evidence="2">Membrane</location>
        <topology evidence="2">Multi-pass membrane protein</topology>
    </subcellularLocation>
</comment>
<dbReference type="Gene3D" id="1.10.287.130">
    <property type="match status" value="1"/>
</dbReference>
<dbReference type="PROSITE" id="PS50885">
    <property type="entry name" value="HAMP"/>
    <property type="match status" value="1"/>
</dbReference>
<dbReference type="InterPro" id="IPR003661">
    <property type="entry name" value="HisK_dim/P_dom"/>
</dbReference>
<dbReference type="PROSITE" id="PS50109">
    <property type="entry name" value="HIS_KIN"/>
    <property type="match status" value="1"/>
</dbReference>
<keyword evidence="8 11" id="KW-1133">Transmembrane helix</keyword>
<evidence type="ECO:0000259" key="13">
    <source>
        <dbReference type="PROSITE" id="PS50885"/>
    </source>
</evidence>
<dbReference type="PRINTS" id="PR00344">
    <property type="entry name" value="BCTRLSENSOR"/>
</dbReference>
<keyword evidence="9" id="KW-0902">Two-component regulatory system</keyword>
<feature type="transmembrane region" description="Helical" evidence="11">
    <location>
        <begin position="154"/>
        <end position="176"/>
    </location>
</feature>
<dbReference type="GO" id="GO:0000155">
    <property type="term" value="F:phosphorelay sensor kinase activity"/>
    <property type="evidence" value="ECO:0007669"/>
    <property type="project" value="InterPro"/>
</dbReference>
<dbReference type="Pfam" id="PF00512">
    <property type="entry name" value="HisKA"/>
    <property type="match status" value="1"/>
</dbReference>
<dbReference type="InterPro" id="IPR036097">
    <property type="entry name" value="HisK_dim/P_sf"/>
</dbReference>
<dbReference type="EMBL" id="CP060096">
    <property type="protein sequence ID" value="QSZ27444.1"/>
    <property type="molecule type" value="Genomic_DNA"/>
</dbReference>
<evidence type="ECO:0000256" key="6">
    <source>
        <dbReference type="ARBA" id="ARBA00022692"/>
    </source>
</evidence>
<gene>
    <name evidence="14" type="ORF">ACETAC_00460</name>
</gene>
<keyword evidence="6 11" id="KW-0812">Transmembrane</keyword>
<proteinExistence type="predicted"/>
<dbReference type="InterPro" id="IPR050398">
    <property type="entry name" value="HssS/ArlS-like"/>
</dbReference>
<evidence type="ECO:0000313" key="15">
    <source>
        <dbReference type="Proteomes" id="UP000671913"/>
    </source>
</evidence>
<keyword evidence="10 11" id="KW-0472">Membrane</keyword>
<dbReference type="SMART" id="SM00387">
    <property type="entry name" value="HATPase_c"/>
    <property type="match status" value="1"/>
</dbReference>
<organism evidence="14 15">
    <name type="scientific">Aceticella autotrophica</name>
    <dbReference type="NCBI Taxonomy" id="2755338"/>
    <lineage>
        <taxon>Bacteria</taxon>
        <taxon>Bacillati</taxon>
        <taxon>Bacillota</taxon>
        <taxon>Clostridia</taxon>
        <taxon>Thermoanaerobacterales</taxon>
        <taxon>Thermoanaerobacteraceae</taxon>
        <taxon>Aceticella</taxon>
    </lineage>
</organism>
<feature type="domain" description="HAMP" evidence="13">
    <location>
        <begin position="183"/>
        <end position="235"/>
    </location>
</feature>